<gene>
    <name evidence="1" type="ORF">N0F65_002664</name>
</gene>
<organism evidence="1 2">
    <name type="scientific">Lagenidium giganteum</name>
    <dbReference type="NCBI Taxonomy" id="4803"/>
    <lineage>
        <taxon>Eukaryota</taxon>
        <taxon>Sar</taxon>
        <taxon>Stramenopiles</taxon>
        <taxon>Oomycota</taxon>
        <taxon>Peronosporomycetes</taxon>
        <taxon>Pythiales</taxon>
        <taxon>Pythiaceae</taxon>
    </lineage>
</organism>
<proteinExistence type="predicted"/>
<protein>
    <submittedName>
        <fullName evidence="1">Uncharacterized protein</fullName>
    </submittedName>
</protein>
<reference evidence="1" key="2">
    <citation type="journal article" date="2023" name="Microbiol Resour">
        <title>Decontamination and Annotation of the Draft Genome Sequence of the Oomycete Lagenidium giganteum ARSEF 373.</title>
        <authorList>
            <person name="Morgan W.R."/>
            <person name="Tartar A."/>
        </authorList>
    </citation>
    <scope>NUCLEOTIDE SEQUENCE</scope>
    <source>
        <strain evidence="1">ARSEF 373</strain>
    </source>
</reference>
<name>A0AAV2Z674_9STRA</name>
<keyword evidence="2" id="KW-1185">Reference proteome</keyword>
<evidence type="ECO:0000313" key="1">
    <source>
        <dbReference type="EMBL" id="DBA01054.1"/>
    </source>
</evidence>
<sequence>MATHSQRSQTNLHDHCAIRYIAMSEGVRDLVWLSELCKELHLELETPALLSDSQAALQLSQKP</sequence>
<dbReference type="EMBL" id="DAKRPA010000054">
    <property type="protein sequence ID" value="DBA01054.1"/>
    <property type="molecule type" value="Genomic_DNA"/>
</dbReference>
<accession>A0AAV2Z674</accession>
<dbReference type="AlphaFoldDB" id="A0AAV2Z674"/>
<reference evidence="1" key="1">
    <citation type="submission" date="2022-11" db="EMBL/GenBank/DDBJ databases">
        <authorList>
            <person name="Morgan W.R."/>
            <person name="Tartar A."/>
        </authorList>
    </citation>
    <scope>NUCLEOTIDE SEQUENCE</scope>
    <source>
        <strain evidence="1">ARSEF 373</strain>
    </source>
</reference>
<comment type="caution">
    <text evidence="1">The sequence shown here is derived from an EMBL/GenBank/DDBJ whole genome shotgun (WGS) entry which is preliminary data.</text>
</comment>
<evidence type="ECO:0000313" key="2">
    <source>
        <dbReference type="Proteomes" id="UP001146120"/>
    </source>
</evidence>
<dbReference type="Proteomes" id="UP001146120">
    <property type="component" value="Unassembled WGS sequence"/>
</dbReference>